<organism evidence="1">
    <name type="scientific">marine sediment metagenome</name>
    <dbReference type="NCBI Taxonomy" id="412755"/>
    <lineage>
        <taxon>unclassified sequences</taxon>
        <taxon>metagenomes</taxon>
        <taxon>ecological metagenomes</taxon>
    </lineage>
</organism>
<feature type="non-terminal residue" evidence="1">
    <location>
        <position position="248"/>
    </location>
</feature>
<proteinExistence type="predicted"/>
<dbReference type="NCBIfam" id="NF033394">
    <property type="entry name" value="capsid_maj_Podo"/>
    <property type="match status" value="1"/>
</dbReference>
<evidence type="ECO:0000313" key="1">
    <source>
        <dbReference type="EMBL" id="KKL73070.1"/>
    </source>
</evidence>
<comment type="caution">
    <text evidence="1">The sequence shown here is derived from an EMBL/GenBank/DDBJ whole genome shotgun (WGS) entry which is preliminary data.</text>
</comment>
<accession>A0A0F9GUN2</accession>
<reference evidence="1" key="1">
    <citation type="journal article" date="2015" name="Nature">
        <title>Complex archaea that bridge the gap between prokaryotes and eukaryotes.</title>
        <authorList>
            <person name="Spang A."/>
            <person name="Saw J.H."/>
            <person name="Jorgensen S.L."/>
            <person name="Zaremba-Niedzwiedzka K."/>
            <person name="Martijn J."/>
            <person name="Lind A.E."/>
            <person name="van Eijk R."/>
            <person name="Schleper C."/>
            <person name="Guy L."/>
            <person name="Ettema T.J."/>
        </authorList>
    </citation>
    <scope>NUCLEOTIDE SEQUENCE</scope>
</reference>
<dbReference type="EMBL" id="LAZR01025078">
    <property type="protein sequence ID" value="KKL73070.1"/>
    <property type="molecule type" value="Genomic_DNA"/>
</dbReference>
<dbReference type="AlphaFoldDB" id="A0A0F9GUN2"/>
<name>A0A0F9GUN2_9ZZZZ</name>
<dbReference type="InterPro" id="IPR049718">
    <property type="entry name" value="AKO59007-like"/>
</dbReference>
<sequence>MFTVQELENIANTTLDFHMKGEVHKQAIQDKPFLRRMKAKQRKFPGGKEKITKRAKGVYTTTIQGFTHDDVVSYTNPANIKQAEYVWKEIHAGIQVTLTELKTGGISVDDSLAGENTSSHSRSDVIRLADIFADKLEDMSEGYARGMNDMFIKDGTQDSKQAPGMRSIILNDPTTATVVGGIDQQANTWWRNRAVLSISTSQPSDLLIINTLETERRQLRRFGGRPRVAYCGSEWLDAMNAEVKAKGT</sequence>
<protein>
    <submittedName>
        <fullName evidence="1">Uncharacterized protein</fullName>
    </submittedName>
</protein>
<gene>
    <name evidence="1" type="ORF">LCGC14_2078570</name>
</gene>